<dbReference type="STRING" id="135651.G0MRB8"/>
<dbReference type="SMART" id="SM00531">
    <property type="entry name" value="TFIIE"/>
    <property type="match status" value="1"/>
</dbReference>
<keyword evidence="3" id="KW-0804">Transcription</keyword>
<keyword evidence="2" id="KW-0805">Transcription regulation</keyword>
<protein>
    <recommendedName>
        <fullName evidence="5">HTH TFE/IIEalpha-type domain-containing protein</fullName>
    </recommendedName>
</protein>
<reference evidence="7" key="1">
    <citation type="submission" date="2011-07" db="EMBL/GenBank/DDBJ databases">
        <authorList>
            <consortium name="Caenorhabditis brenneri Sequencing and Analysis Consortium"/>
            <person name="Wilson R.K."/>
        </authorList>
    </citation>
    <scope>NUCLEOTIDE SEQUENCE [LARGE SCALE GENOMIC DNA]</scope>
    <source>
        <strain evidence="7">PB2801</strain>
    </source>
</reference>
<name>G0MRB8_CAEBE</name>
<sequence>MSGPAVTSSSSGNSETQVVDEIPEALNKILLMVVKNFFGNEQFLIVYYIMRAHCIREETLKLRLQFDQKLLRQYLASLKQEKLVKERIITQKNENNRTVSIIFYYINYRAVLNVVKYKIDHMRLKLESREQMDTNRAHYKCLNCQKTYDMLEISRILDDCGNLVCWGCNGEVQADESVAPTKATRTAVARFNEQMNTLYSQMCALNGIQLAPHLLEPDIAKYLEDDKTLQLQQQQMDFTSGGGGARIQLGGVAHSYHSAATINYQNGDAVFVDLNADVNKGPVEEAKIIPEWLKDTAIGGEATHNDNILDQATTEEDDSANRNQRRSGPSLEYLQAVECEEETKPVKTEIVIEEPPAKQIKMETDEDVPTTSDSANGVTVKEEIKMEVDDDDLGSEEEECMVHVAGRVLPLNQITSRMVEEEMSEQEQEEYCSTVQDLFAFFFSPQCSLN</sequence>
<dbReference type="Pfam" id="PF02002">
    <property type="entry name" value="TFIIE_alpha"/>
    <property type="match status" value="1"/>
</dbReference>
<dbReference type="Proteomes" id="UP000008068">
    <property type="component" value="Unassembled WGS sequence"/>
</dbReference>
<evidence type="ECO:0000259" key="5">
    <source>
        <dbReference type="PROSITE" id="PS51344"/>
    </source>
</evidence>
<dbReference type="Gene3D" id="3.30.40.10">
    <property type="entry name" value="Zinc/RING finger domain, C3HC4 (zinc finger)"/>
    <property type="match status" value="1"/>
</dbReference>
<dbReference type="AlphaFoldDB" id="G0MRB8"/>
<evidence type="ECO:0000313" key="6">
    <source>
        <dbReference type="EMBL" id="EGT42087.1"/>
    </source>
</evidence>
<dbReference type="OrthoDB" id="361102at2759"/>
<dbReference type="InterPro" id="IPR017919">
    <property type="entry name" value="TFIIE/TFIIEa_HTH"/>
</dbReference>
<dbReference type="GO" id="GO:0005673">
    <property type="term" value="C:transcription factor TFIIE complex"/>
    <property type="evidence" value="ECO:0007669"/>
    <property type="project" value="EnsemblMetazoa"/>
</dbReference>
<evidence type="ECO:0000313" key="7">
    <source>
        <dbReference type="Proteomes" id="UP000008068"/>
    </source>
</evidence>
<gene>
    <name evidence="6" type="ORF">CAEBREN_20920</name>
</gene>
<dbReference type="PANTHER" id="PTHR13097">
    <property type="entry name" value="TRANSCRIPTION INITIATION FACTOR IIE, ALPHA SUBUNIT"/>
    <property type="match status" value="1"/>
</dbReference>
<dbReference type="Pfam" id="PF11521">
    <property type="entry name" value="TFIIE-A_C"/>
    <property type="match status" value="1"/>
</dbReference>
<dbReference type="eggNOG" id="KOG2593">
    <property type="taxonomic scope" value="Eukaryota"/>
</dbReference>
<dbReference type="InterPro" id="IPR039997">
    <property type="entry name" value="TFE"/>
</dbReference>
<evidence type="ECO:0000256" key="1">
    <source>
        <dbReference type="ARBA" id="ARBA00008947"/>
    </source>
</evidence>
<evidence type="ECO:0000256" key="2">
    <source>
        <dbReference type="ARBA" id="ARBA00023015"/>
    </source>
</evidence>
<dbReference type="Gene3D" id="6.10.140.1250">
    <property type="match status" value="1"/>
</dbReference>
<dbReference type="GO" id="GO:0006367">
    <property type="term" value="P:transcription initiation at RNA polymerase II promoter"/>
    <property type="evidence" value="ECO:0007669"/>
    <property type="project" value="EnsemblMetazoa"/>
</dbReference>
<comment type="similarity">
    <text evidence="1">Belongs to the TFIIE alpha subunit family.</text>
</comment>
<dbReference type="OMA" id="ILIRYPC"/>
<dbReference type="InterPro" id="IPR024550">
    <property type="entry name" value="TFIIEa/SarR/Rpc3_HTH_dom"/>
</dbReference>
<evidence type="ECO:0000256" key="3">
    <source>
        <dbReference type="ARBA" id="ARBA00023163"/>
    </source>
</evidence>
<dbReference type="InterPro" id="IPR021600">
    <property type="entry name" value="TFIIE_asu_C"/>
</dbReference>
<dbReference type="EMBL" id="GL379808">
    <property type="protein sequence ID" value="EGT42087.1"/>
    <property type="molecule type" value="Genomic_DNA"/>
</dbReference>
<dbReference type="InterPro" id="IPR013083">
    <property type="entry name" value="Znf_RING/FYVE/PHD"/>
</dbReference>
<dbReference type="InterPro" id="IPR002853">
    <property type="entry name" value="TFIIE_asu"/>
</dbReference>
<dbReference type="InParanoid" id="G0MRB8"/>
<keyword evidence="7" id="KW-1185">Reference proteome</keyword>
<dbReference type="PANTHER" id="PTHR13097:SF7">
    <property type="entry name" value="GENERAL TRANSCRIPTION FACTOR IIE SUBUNIT 1"/>
    <property type="match status" value="1"/>
</dbReference>
<organism evidence="7">
    <name type="scientific">Caenorhabditis brenneri</name>
    <name type="common">Nematode worm</name>
    <dbReference type="NCBI Taxonomy" id="135651"/>
    <lineage>
        <taxon>Eukaryota</taxon>
        <taxon>Metazoa</taxon>
        <taxon>Ecdysozoa</taxon>
        <taxon>Nematoda</taxon>
        <taxon>Chromadorea</taxon>
        <taxon>Rhabditida</taxon>
        <taxon>Rhabditina</taxon>
        <taxon>Rhabditomorpha</taxon>
        <taxon>Rhabditoidea</taxon>
        <taxon>Rhabditidae</taxon>
        <taxon>Peloderinae</taxon>
        <taxon>Caenorhabditis</taxon>
    </lineage>
</organism>
<feature type="domain" description="HTH TFE/IIEalpha-type" evidence="5">
    <location>
        <begin position="26"/>
        <end position="116"/>
    </location>
</feature>
<dbReference type="PROSITE" id="PS51344">
    <property type="entry name" value="HTH_TFE_IIE"/>
    <property type="match status" value="1"/>
</dbReference>
<dbReference type="SUPFAM" id="SSF57783">
    <property type="entry name" value="Zinc beta-ribbon"/>
    <property type="match status" value="1"/>
</dbReference>
<feature type="region of interest" description="Disordered" evidence="4">
    <location>
        <begin position="310"/>
        <end position="331"/>
    </location>
</feature>
<accession>G0MRB8</accession>
<dbReference type="FunCoup" id="G0MRB8">
    <property type="interactions" value="3032"/>
</dbReference>
<evidence type="ECO:0000256" key="4">
    <source>
        <dbReference type="SAM" id="MobiDB-lite"/>
    </source>
</evidence>
<dbReference type="HOGENOM" id="CLU_051021_1_0_1"/>
<proteinExistence type="inferred from homology"/>